<dbReference type="STRING" id="551990.SAMN05192550_2388"/>
<evidence type="ECO:0000313" key="10">
    <source>
        <dbReference type="Proteomes" id="UP000093226"/>
    </source>
</evidence>
<reference evidence="9 11" key="3">
    <citation type="submission" date="2016-10" db="EMBL/GenBank/DDBJ databases">
        <authorList>
            <person name="Varghese N."/>
            <person name="Submissions S."/>
        </authorList>
    </citation>
    <scope>NUCLEOTIDE SEQUENCE [LARGE SCALE GENOMIC DNA]</scope>
    <source>
        <strain evidence="9 11">Gm-149</strain>
    </source>
</reference>
<dbReference type="Proteomes" id="UP000093226">
    <property type="component" value="Unassembled WGS sequence"/>
</dbReference>
<dbReference type="Pfam" id="PF02055">
    <property type="entry name" value="Glyco_hydro_30"/>
    <property type="match status" value="2"/>
</dbReference>
<evidence type="ECO:0000256" key="3">
    <source>
        <dbReference type="ARBA" id="ARBA00022801"/>
    </source>
</evidence>
<accession>A0A1B9DHM0</accession>
<feature type="domain" description="Glycosyl hydrolase family 30 TIM-barrel" evidence="6">
    <location>
        <begin position="62"/>
        <end position="191"/>
    </location>
</feature>
<comment type="similarity">
    <text evidence="1 4">Belongs to the glycosyl hydrolase 30 family.</text>
</comment>
<evidence type="ECO:0000313" key="9">
    <source>
        <dbReference type="EMBL" id="SDJ57953.1"/>
    </source>
</evidence>
<dbReference type="AlphaFoldDB" id="A0A1B9DHM0"/>
<dbReference type="Gene3D" id="2.60.40.1180">
    <property type="entry name" value="Golgi alpha-mannosidase II"/>
    <property type="match status" value="1"/>
</dbReference>
<keyword evidence="11" id="KW-1185">Reference proteome</keyword>
<dbReference type="Gene3D" id="3.20.20.80">
    <property type="entry name" value="Glycosidases"/>
    <property type="match status" value="1"/>
</dbReference>
<dbReference type="PANTHER" id="PTHR11069:SF23">
    <property type="entry name" value="LYSOSOMAL ACID GLUCOSYLCERAMIDASE"/>
    <property type="match status" value="1"/>
</dbReference>
<reference evidence="8" key="2">
    <citation type="submission" date="2016-03" db="EMBL/GenBank/DDBJ databases">
        <authorList>
            <person name="Ploux O."/>
        </authorList>
    </citation>
    <scope>NUCLEOTIDE SEQUENCE</scope>
    <source>
        <strain evidence="8">NBRC 105008</strain>
    </source>
</reference>
<dbReference type="Pfam" id="PF17189">
    <property type="entry name" value="Glyco_hydro_30C"/>
    <property type="match status" value="1"/>
</dbReference>
<evidence type="ECO:0000313" key="11">
    <source>
        <dbReference type="Proteomes" id="UP000182367"/>
    </source>
</evidence>
<evidence type="ECO:0000313" key="8">
    <source>
        <dbReference type="EMBL" id="OCB69175.1"/>
    </source>
</evidence>
<dbReference type="SUPFAM" id="SSF51445">
    <property type="entry name" value="(Trans)glycosidases"/>
    <property type="match status" value="1"/>
</dbReference>
<name>A0A1B9DHM0_9FLAO</name>
<dbReference type="EMBL" id="LVEO01000026">
    <property type="protein sequence ID" value="OCB69175.1"/>
    <property type="molecule type" value="Genomic_DNA"/>
</dbReference>
<protein>
    <submittedName>
        <fullName evidence="8">Beta-glycosidase</fullName>
    </submittedName>
    <submittedName>
        <fullName evidence="9">Glucosylceramidase</fullName>
    </submittedName>
</protein>
<feature type="domain" description="Glycosyl hydrolase family 30 TIM-barrel" evidence="6">
    <location>
        <begin position="221"/>
        <end position="424"/>
    </location>
</feature>
<feature type="domain" description="Glycosyl hydrolase family 30 beta sandwich" evidence="7">
    <location>
        <begin position="427"/>
        <end position="483"/>
    </location>
</feature>
<evidence type="ECO:0000256" key="4">
    <source>
        <dbReference type="RuleBase" id="RU361188"/>
    </source>
</evidence>
<keyword evidence="2 5" id="KW-0732">Signal</keyword>
<dbReference type="PRINTS" id="PR00843">
    <property type="entry name" value="GLHYDRLASE30"/>
</dbReference>
<evidence type="ECO:0000256" key="2">
    <source>
        <dbReference type="ARBA" id="ARBA00022729"/>
    </source>
</evidence>
<evidence type="ECO:0000259" key="7">
    <source>
        <dbReference type="Pfam" id="PF17189"/>
    </source>
</evidence>
<dbReference type="InterPro" id="IPR033452">
    <property type="entry name" value="GH30_C"/>
</dbReference>
<dbReference type="GO" id="GO:0016020">
    <property type="term" value="C:membrane"/>
    <property type="evidence" value="ECO:0007669"/>
    <property type="project" value="GOC"/>
</dbReference>
<evidence type="ECO:0000259" key="6">
    <source>
        <dbReference type="Pfam" id="PF02055"/>
    </source>
</evidence>
<feature type="signal peptide" evidence="5">
    <location>
        <begin position="1"/>
        <end position="21"/>
    </location>
</feature>
<organism evidence="8 10">
    <name type="scientific">Flavobacterium glycines</name>
    <dbReference type="NCBI Taxonomy" id="551990"/>
    <lineage>
        <taxon>Bacteria</taxon>
        <taxon>Pseudomonadati</taxon>
        <taxon>Bacteroidota</taxon>
        <taxon>Flavobacteriia</taxon>
        <taxon>Flavobacteriales</taxon>
        <taxon>Flavobacteriaceae</taxon>
        <taxon>Flavobacterium</taxon>
    </lineage>
</organism>
<dbReference type="OrthoDB" id="9806701at2"/>
<keyword evidence="4 8" id="KW-0326">Glycosidase</keyword>
<keyword evidence="3 4" id="KW-0378">Hydrolase</keyword>
<sequence length="488" mass="56197">MKNTQLFLMLLLTTFCSFSQSKITWVSSTEAKQWQSHKNIKVSLTTGKTDVEILLNKPLQQIDGFGTCFNELGWTSLSVLNADDREKILKELFSPNVGANFTICRMPVGANDFSTNWYSYNETAGDFEMKNFSISNDSQTLIPFIKSALKYNPNIKLWASPWSPPVWMKYNKHYASKPFPKDMPQDVADEAREKWGMDFKGFDNGLKPEQEGFEGKDMFIQEDEYFKAYSLYFSKFIQEYRAQNINISMVMPQNEFNSAQVFPSCTWTSKGLSRFLSYLIPAMNEEKVDIFFGTMERPNYKLVDSILNDSAINKSIKGVGFQWAGKDAIPTIHKNYPNLKLYQSEQECGNGKNDWKYCGYTWGLMKHYLTNGANAYMYWNTLLKEGGISTWGWRQNSLVSIDTINKTFKYNFEYYLMKHLSHFVKPGAKRLETSGDYTNLLAFVNLDNSVVIVVQNDSTKEKKFTIKVGDKILTPTLEADSYNSFLLQ</sequence>
<dbReference type="InterPro" id="IPR033453">
    <property type="entry name" value="Glyco_hydro_30_TIM-barrel"/>
</dbReference>
<gene>
    <name evidence="8" type="ORF">FBGL_14215</name>
    <name evidence="9" type="ORF">SAMN05192550_2388</name>
</gene>
<dbReference type="RefSeq" id="WP_066329479.1">
    <property type="nucleotide sequence ID" value="NZ_BJVF01000007.1"/>
</dbReference>
<evidence type="ECO:0000256" key="5">
    <source>
        <dbReference type="SAM" id="SignalP"/>
    </source>
</evidence>
<dbReference type="GO" id="GO:0004348">
    <property type="term" value="F:glucosylceramidase activity"/>
    <property type="evidence" value="ECO:0007669"/>
    <property type="project" value="InterPro"/>
</dbReference>
<proteinExistence type="inferred from homology"/>
<comment type="caution">
    <text evidence="8">The sequence shown here is derived from an EMBL/GenBank/DDBJ whole genome shotgun (WGS) entry which is preliminary data.</text>
</comment>
<feature type="chain" id="PRO_5008624192" evidence="5">
    <location>
        <begin position="22"/>
        <end position="488"/>
    </location>
</feature>
<dbReference type="InterPro" id="IPR017853">
    <property type="entry name" value="GH"/>
</dbReference>
<dbReference type="InterPro" id="IPR001139">
    <property type="entry name" value="Glyco_hydro_30"/>
</dbReference>
<dbReference type="GO" id="GO:0006680">
    <property type="term" value="P:glucosylceramide catabolic process"/>
    <property type="evidence" value="ECO:0007669"/>
    <property type="project" value="TreeGrafter"/>
</dbReference>
<dbReference type="EMBL" id="FNEO01000004">
    <property type="protein sequence ID" value="SDJ57953.1"/>
    <property type="molecule type" value="Genomic_DNA"/>
</dbReference>
<reference evidence="10" key="1">
    <citation type="submission" date="2016-03" db="EMBL/GenBank/DDBJ databases">
        <title>Draft genome sequence of Paenibacillus glacialis DSM 22343.</title>
        <authorList>
            <person name="Shin S.-K."/>
            <person name="Yi H."/>
        </authorList>
    </citation>
    <scope>NUCLEOTIDE SEQUENCE [LARGE SCALE GENOMIC DNA]</scope>
    <source>
        <strain evidence="10">NBRC 105008</strain>
    </source>
</reference>
<evidence type="ECO:0000256" key="1">
    <source>
        <dbReference type="ARBA" id="ARBA00005382"/>
    </source>
</evidence>
<dbReference type="Proteomes" id="UP000182367">
    <property type="component" value="Unassembled WGS sequence"/>
</dbReference>
<dbReference type="PANTHER" id="PTHR11069">
    <property type="entry name" value="GLUCOSYLCERAMIDASE"/>
    <property type="match status" value="1"/>
</dbReference>
<dbReference type="InterPro" id="IPR013780">
    <property type="entry name" value="Glyco_hydro_b"/>
</dbReference>